<proteinExistence type="predicted"/>
<reference evidence="1" key="2">
    <citation type="submission" date="2021-10" db="EMBL/GenBank/DDBJ databases">
        <authorList>
            <person name="Piombo E."/>
        </authorList>
    </citation>
    <scope>NUCLEOTIDE SEQUENCE</scope>
</reference>
<organism evidence="1 2">
    <name type="scientific">Clonostachys rosea f. rosea IK726</name>
    <dbReference type="NCBI Taxonomy" id="1349383"/>
    <lineage>
        <taxon>Eukaryota</taxon>
        <taxon>Fungi</taxon>
        <taxon>Dikarya</taxon>
        <taxon>Ascomycota</taxon>
        <taxon>Pezizomycotina</taxon>
        <taxon>Sordariomycetes</taxon>
        <taxon>Hypocreomycetidae</taxon>
        <taxon>Hypocreales</taxon>
        <taxon>Bionectriaceae</taxon>
        <taxon>Clonostachys</taxon>
    </lineage>
</organism>
<accession>A0ACA9TXE4</accession>
<keyword evidence="2" id="KW-1185">Reference proteome</keyword>
<evidence type="ECO:0000313" key="1">
    <source>
        <dbReference type="EMBL" id="CAG9945594.1"/>
    </source>
</evidence>
<dbReference type="Proteomes" id="UP000836387">
    <property type="component" value="Unassembled WGS sequence"/>
</dbReference>
<gene>
    <name evidence="1" type="ORF">CRV2_00012332</name>
</gene>
<reference evidence="1" key="1">
    <citation type="submission" date="2020-04" db="EMBL/GenBank/DDBJ databases">
        <authorList>
            <person name="Broberg M."/>
        </authorList>
    </citation>
    <scope>NUCLEOTIDE SEQUENCE</scope>
</reference>
<dbReference type="EMBL" id="CADEHS020000009">
    <property type="protein sequence ID" value="CAG9945594.1"/>
    <property type="molecule type" value="Genomic_DNA"/>
</dbReference>
<protein>
    <submittedName>
        <fullName evidence="1">Uncharacterized protein</fullName>
    </submittedName>
</protein>
<name>A0ACA9TXE4_BIOOC</name>
<comment type="caution">
    <text evidence="1">The sequence shown here is derived from an EMBL/GenBank/DDBJ whole genome shotgun (WGS) entry which is preliminary data.</text>
</comment>
<sequence length="272" mass="28649">MGKEVFAAGFVLYYAFVAGAMMLGISTGLNAVTTNGACTAVFVAVAAIVGGGFASIRTLGKMSWLAVFGVTCLVISIIMVTIALGVQDRPATAPKDVPWKPDFTIIGNPTFVEAVSAVSTFVFAYAGTPAFFSFAAEMRNPQHYGRAFIPCQIIVTIAYVGIGCVVYSFCGSYVASPALGSAGPLIKKISYGGTIFGIIATAMLCIHLPRKYTSLQFGLVVSSASPSSPIPVFGGLVSFIGALLGTMMSFQRTGCMWLHDNWSKEKREPAIR</sequence>
<evidence type="ECO:0000313" key="2">
    <source>
        <dbReference type="Proteomes" id="UP000836387"/>
    </source>
</evidence>